<keyword evidence="2" id="KW-0732">Signal</keyword>
<dbReference type="SUPFAM" id="SSF53807">
    <property type="entry name" value="Helical backbone' metal receptor"/>
    <property type="match status" value="1"/>
</dbReference>
<dbReference type="Gene3D" id="3.40.50.1980">
    <property type="entry name" value="Nitrogenase molybdenum iron protein domain"/>
    <property type="match status" value="2"/>
</dbReference>
<feature type="signal peptide" evidence="2">
    <location>
        <begin position="1"/>
        <end position="23"/>
    </location>
</feature>
<comment type="similarity">
    <text evidence="1">Belongs to the bacterial solute-binding protein 8 family.</text>
</comment>
<feature type="chain" id="PRO_5045292932" evidence="2">
    <location>
        <begin position="24"/>
        <end position="329"/>
    </location>
</feature>
<evidence type="ECO:0000313" key="4">
    <source>
        <dbReference type="EMBL" id="MDY5133160.1"/>
    </source>
</evidence>
<keyword evidence="5" id="KW-1185">Reference proteome</keyword>
<dbReference type="EMBL" id="JAWNGA010000008">
    <property type="protein sequence ID" value="MDY5133160.1"/>
    <property type="molecule type" value="Genomic_DNA"/>
</dbReference>
<dbReference type="PROSITE" id="PS50983">
    <property type="entry name" value="FE_B12_PBP"/>
    <property type="match status" value="1"/>
</dbReference>
<dbReference type="Pfam" id="PF01497">
    <property type="entry name" value="Peripla_BP_2"/>
    <property type="match status" value="1"/>
</dbReference>
<dbReference type="PROSITE" id="PS51257">
    <property type="entry name" value="PROKAR_LIPOPROTEIN"/>
    <property type="match status" value="1"/>
</dbReference>
<proteinExistence type="inferred from homology"/>
<dbReference type="Proteomes" id="UP001275049">
    <property type="component" value="Unassembled WGS sequence"/>
</dbReference>
<evidence type="ECO:0000256" key="1">
    <source>
        <dbReference type="ARBA" id="ARBA00008814"/>
    </source>
</evidence>
<feature type="domain" description="Fe/B12 periplasmic-binding" evidence="3">
    <location>
        <begin position="51"/>
        <end position="329"/>
    </location>
</feature>
<reference evidence="4 5" key="1">
    <citation type="submission" date="2023-10" db="EMBL/GenBank/DDBJ databases">
        <title>Whole Genome based description of the genera Actinobaculum and Actinotignum reveals a complex phylogenetic relationship within the species included in the genus Actinotignum.</title>
        <authorList>
            <person name="Jensen C.S."/>
            <person name="Dargis R."/>
            <person name="Kemp M."/>
            <person name="Christensen J.J."/>
        </authorList>
    </citation>
    <scope>NUCLEOTIDE SEQUENCE [LARGE SCALE GENOMIC DNA]</scope>
    <source>
        <strain evidence="4 5">SLA_B974</strain>
    </source>
</reference>
<dbReference type="PANTHER" id="PTHR30535:SF7">
    <property type="entry name" value="IRON(III) DICITRATE-BINDING PROTEIN"/>
    <property type="match status" value="1"/>
</dbReference>
<organism evidence="4 5">
    <name type="scientific">Actinotignum urinale</name>
    <dbReference type="NCBI Taxonomy" id="190146"/>
    <lineage>
        <taxon>Bacteria</taxon>
        <taxon>Bacillati</taxon>
        <taxon>Actinomycetota</taxon>
        <taxon>Actinomycetes</taxon>
        <taxon>Actinomycetales</taxon>
        <taxon>Actinomycetaceae</taxon>
        <taxon>Actinotignum</taxon>
    </lineage>
</organism>
<dbReference type="RefSeq" id="WP_102165265.1">
    <property type="nucleotide sequence ID" value="NZ_CP126967.1"/>
</dbReference>
<evidence type="ECO:0000259" key="3">
    <source>
        <dbReference type="PROSITE" id="PS50983"/>
    </source>
</evidence>
<accession>A0ABU5G7M6</accession>
<sequence length="329" mass="35904">MKKRLVALAAATTLAFTACSASSSDKKSDSAGGKTLVNCGMTFDYSKPAQRIVAVEQGAISTTLDMGQVGKMAGYSHLKEKIPAKYEKDFAKVKKLSDKPATAAQIRTAEPDMIYTNFKVTYTADKGGTREEWQKLGVKPFLSNLECANQGDNKGKSRFELLEKDFDQIGKLWGAEKVAEEQIKNLREAVAAAKKHAGKDKPTFAVVYSMYNGVPYIGGKLSLAQDMIEAVGGRNVFDDLNDSWPEVSWEALADKNPDYLILVDLPMRGKPGDTWQEKVDAMNKEASIKKMDAVVGKKFIPVPGGGFDPSSTTATTLKEFVSGYEKLKK</sequence>
<protein>
    <submittedName>
        <fullName evidence="4">ABC transporter substrate-binding protein</fullName>
    </submittedName>
</protein>
<dbReference type="InterPro" id="IPR002491">
    <property type="entry name" value="ABC_transptr_periplasmic_BD"/>
</dbReference>
<name>A0ABU5G7M6_9ACTO</name>
<evidence type="ECO:0000256" key="2">
    <source>
        <dbReference type="SAM" id="SignalP"/>
    </source>
</evidence>
<comment type="caution">
    <text evidence="4">The sequence shown here is derived from an EMBL/GenBank/DDBJ whole genome shotgun (WGS) entry which is preliminary data.</text>
</comment>
<dbReference type="PANTHER" id="PTHR30535">
    <property type="entry name" value="VITAMIN B12-BINDING PROTEIN"/>
    <property type="match status" value="1"/>
</dbReference>
<dbReference type="InterPro" id="IPR050902">
    <property type="entry name" value="ABC_Transporter_SBP"/>
</dbReference>
<gene>
    <name evidence="4" type="ORF">R6G86_05335</name>
</gene>
<evidence type="ECO:0000313" key="5">
    <source>
        <dbReference type="Proteomes" id="UP001275049"/>
    </source>
</evidence>